<sequence>MTKDNRLRQLLHGIRLRDNELHTPTQLLSYIRSQASSLNLSKTVLRICWMQALPDYVTTFLRVFANEATLDKLVKAAGSICVHTPSAPQVIRIPPDSGNNAWKDANDQVNQRLDELMTQEAASKFSGDRSRSIS</sequence>
<evidence type="ECO:0000313" key="1">
    <source>
        <dbReference type="EMBL" id="VDP94436.1"/>
    </source>
</evidence>
<protein>
    <submittedName>
        <fullName evidence="3">RPAP3_C domain-containing protein</fullName>
    </submittedName>
</protein>
<name>A0A183BD65_9TREM</name>
<reference evidence="1 2" key="2">
    <citation type="submission" date="2018-11" db="EMBL/GenBank/DDBJ databases">
        <authorList>
            <consortium name="Pathogen Informatics"/>
        </authorList>
    </citation>
    <scope>NUCLEOTIDE SEQUENCE [LARGE SCALE GENOMIC DNA]</scope>
    <source>
        <strain evidence="1 2">Egypt</strain>
    </source>
</reference>
<gene>
    <name evidence="1" type="ORF">ECPE_LOCUS17151</name>
</gene>
<accession>A0A183BD65</accession>
<dbReference type="AlphaFoldDB" id="A0A183BD65"/>
<dbReference type="EMBL" id="UZAN01067727">
    <property type="protein sequence ID" value="VDP94436.1"/>
    <property type="molecule type" value="Genomic_DNA"/>
</dbReference>
<dbReference type="OrthoDB" id="8018451at2759"/>
<dbReference type="Proteomes" id="UP000272942">
    <property type="component" value="Unassembled WGS sequence"/>
</dbReference>
<organism evidence="3">
    <name type="scientific">Echinostoma caproni</name>
    <dbReference type="NCBI Taxonomy" id="27848"/>
    <lineage>
        <taxon>Eukaryota</taxon>
        <taxon>Metazoa</taxon>
        <taxon>Spiralia</taxon>
        <taxon>Lophotrochozoa</taxon>
        <taxon>Platyhelminthes</taxon>
        <taxon>Trematoda</taxon>
        <taxon>Digenea</taxon>
        <taxon>Plagiorchiida</taxon>
        <taxon>Echinostomata</taxon>
        <taxon>Echinostomatoidea</taxon>
        <taxon>Echinostomatidae</taxon>
        <taxon>Echinostoma</taxon>
    </lineage>
</organism>
<evidence type="ECO:0000313" key="2">
    <source>
        <dbReference type="Proteomes" id="UP000272942"/>
    </source>
</evidence>
<dbReference type="WBParaSite" id="ECPE_0001719401-mRNA-1">
    <property type="protein sequence ID" value="ECPE_0001719401-mRNA-1"/>
    <property type="gene ID" value="ECPE_0001719401"/>
</dbReference>
<proteinExistence type="predicted"/>
<evidence type="ECO:0000313" key="3">
    <source>
        <dbReference type="WBParaSite" id="ECPE_0001719401-mRNA-1"/>
    </source>
</evidence>
<keyword evidence="2" id="KW-1185">Reference proteome</keyword>
<reference evidence="3" key="1">
    <citation type="submission" date="2016-06" db="UniProtKB">
        <authorList>
            <consortium name="WormBaseParasite"/>
        </authorList>
    </citation>
    <scope>IDENTIFICATION</scope>
</reference>